<evidence type="ECO:0000313" key="11">
    <source>
        <dbReference type="Proteomes" id="UP000231292"/>
    </source>
</evidence>
<dbReference type="GO" id="GO:0106312">
    <property type="term" value="F:methylenetetrahydrofolate reductase (NADH) activity"/>
    <property type="evidence" value="ECO:0007669"/>
    <property type="project" value="UniProtKB-EC"/>
</dbReference>
<evidence type="ECO:0000256" key="6">
    <source>
        <dbReference type="ARBA" id="ARBA00023002"/>
    </source>
</evidence>
<dbReference type="InterPro" id="IPR029041">
    <property type="entry name" value="FAD-linked_oxidoreductase-like"/>
</dbReference>
<name>A0A2G9YHL9_9BACT</name>
<comment type="similarity">
    <text evidence="3 9">Belongs to the methylenetetrahydrofolate reductase family.</text>
</comment>
<evidence type="ECO:0000256" key="7">
    <source>
        <dbReference type="ARBA" id="ARBA00034478"/>
    </source>
</evidence>
<dbReference type="EMBL" id="PCRK01000168">
    <property type="protein sequence ID" value="PIP18749.1"/>
    <property type="molecule type" value="Genomic_DNA"/>
</dbReference>
<accession>A0A2G9YHL9</accession>
<evidence type="ECO:0000256" key="4">
    <source>
        <dbReference type="ARBA" id="ARBA00022630"/>
    </source>
</evidence>
<dbReference type="UniPathway" id="UPA00193"/>
<gene>
    <name evidence="10" type="ORF">COX41_06570</name>
</gene>
<sequence length="289" mass="31574">MTFKEKLQAGKFLVTSEIGPPKGIETKQLLEDAELIRTRVDAINVTDLQSSVMRLGSLAVCSILKQHGFEPIFQMACRDRNRLALQSDLLSAAALGIENVLILTGDHTTLGDHPNAKPVFDLDSVQLLQAARRLQEGSDMNENKLLGASPKFCLGAVVNPGADPLEPQIMKMEKKIAAGAEFFQTQAVYDLKVFENFLNKTKHLKTKIMAGIVLLKSAGMAKYMNKNVAGVFVPDNLIKEIEGAQDKVARSVEIASRLIKELKPICDGIHIMSIGWGKVVPRVLDASAL</sequence>
<comment type="cofactor">
    <cofactor evidence="1 9">
        <name>FAD</name>
        <dbReference type="ChEBI" id="CHEBI:57692"/>
    </cofactor>
</comment>
<comment type="pathway">
    <text evidence="7">Amino-acid biosynthesis; L-methionine biosynthesis via de novo pathway.</text>
</comment>
<evidence type="ECO:0000313" key="10">
    <source>
        <dbReference type="EMBL" id="PIP18749.1"/>
    </source>
</evidence>
<evidence type="ECO:0000256" key="2">
    <source>
        <dbReference type="ARBA" id="ARBA00004777"/>
    </source>
</evidence>
<evidence type="ECO:0000256" key="5">
    <source>
        <dbReference type="ARBA" id="ARBA00022827"/>
    </source>
</evidence>
<dbReference type="PANTHER" id="PTHR45754">
    <property type="entry name" value="METHYLENETETRAHYDROFOLATE REDUCTASE"/>
    <property type="match status" value="1"/>
</dbReference>
<keyword evidence="5 9" id="KW-0274">FAD</keyword>
<dbReference type="CDD" id="cd00537">
    <property type="entry name" value="MTHFR"/>
    <property type="match status" value="1"/>
</dbReference>
<dbReference type="Gene3D" id="3.20.20.220">
    <property type="match status" value="1"/>
</dbReference>
<dbReference type="GO" id="GO:0009086">
    <property type="term" value="P:methionine biosynthetic process"/>
    <property type="evidence" value="ECO:0007669"/>
    <property type="project" value="TreeGrafter"/>
</dbReference>
<comment type="pathway">
    <text evidence="2 9">One-carbon metabolism; tetrahydrofolate interconversion.</text>
</comment>
<dbReference type="PANTHER" id="PTHR45754:SF3">
    <property type="entry name" value="METHYLENETETRAHYDROFOLATE REDUCTASE (NADPH)"/>
    <property type="match status" value="1"/>
</dbReference>
<dbReference type="AlphaFoldDB" id="A0A2G9YHL9"/>
<dbReference type="Pfam" id="PF02219">
    <property type="entry name" value="MTHFR"/>
    <property type="match status" value="1"/>
</dbReference>
<dbReference type="GO" id="GO:0071949">
    <property type="term" value="F:FAD binding"/>
    <property type="evidence" value="ECO:0007669"/>
    <property type="project" value="TreeGrafter"/>
</dbReference>
<evidence type="ECO:0000256" key="8">
    <source>
        <dbReference type="ARBA" id="ARBA00048628"/>
    </source>
</evidence>
<dbReference type="GO" id="GO:0005829">
    <property type="term" value="C:cytosol"/>
    <property type="evidence" value="ECO:0007669"/>
    <property type="project" value="TreeGrafter"/>
</dbReference>
<keyword evidence="6 9" id="KW-0560">Oxidoreductase</keyword>
<evidence type="ECO:0000256" key="9">
    <source>
        <dbReference type="RuleBase" id="RU003862"/>
    </source>
</evidence>
<organism evidence="10 11">
    <name type="scientific">Candidatus Sherwoodlollariibacterium unditelluris</name>
    <dbReference type="NCBI Taxonomy" id="1974757"/>
    <lineage>
        <taxon>Bacteria</taxon>
        <taxon>Pseudomonadati</taxon>
        <taxon>Candidatus Omnitrophota</taxon>
        <taxon>Candidatus Sherwoodlollariibacterium</taxon>
    </lineage>
</organism>
<evidence type="ECO:0000256" key="3">
    <source>
        <dbReference type="ARBA" id="ARBA00006743"/>
    </source>
</evidence>
<dbReference type="SUPFAM" id="SSF51730">
    <property type="entry name" value="FAD-linked oxidoreductase"/>
    <property type="match status" value="1"/>
</dbReference>
<protein>
    <recommendedName>
        <fullName evidence="9">Methylenetetrahydrofolate reductase</fullName>
    </recommendedName>
</protein>
<comment type="caution">
    <text evidence="10">The sequence shown here is derived from an EMBL/GenBank/DDBJ whole genome shotgun (WGS) entry which is preliminary data.</text>
</comment>
<keyword evidence="4 9" id="KW-0285">Flavoprotein</keyword>
<dbReference type="InterPro" id="IPR003171">
    <property type="entry name" value="Mehydrof_redctse-like"/>
</dbReference>
<dbReference type="Proteomes" id="UP000231292">
    <property type="component" value="Unassembled WGS sequence"/>
</dbReference>
<dbReference type="GO" id="GO:0035999">
    <property type="term" value="P:tetrahydrofolate interconversion"/>
    <property type="evidence" value="ECO:0007669"/>
    <property type="project" value="UniProtKB-UniPathway"/>
</dbReference>
<reference evidence="10 11" key="1">
    <citation type="submission" date="2017-09" db="EMBL/GenBank/DDBJ databases">
        <title>Depth-based differentiation of microbial function through sediment-hosted aquifers and enrichment of novel symbionts in the deep terrestrial subsurface.</title>
        <authorList>
            <person name="Probst A.J."/>
            <person name="Ladd B."/>
            <person name="Jarett J.K."/>
            <person name="Geller-Mcgrath D.E."/>
            <person name="Sieber C.M."/>
            <person name="Emerson J.B."/>
            <person name="Anantharaman K."/>
            <person name="Thomas B.C."/>
            <person name="Malmstrom R."/>
            <person name="Stieglmeier M."/>
            <person name="Klingl A."/>
            <person name="Woyke T."/>
            <person name="Ryan C.M."/>
            <person name="Banfield J.F."/>
        </authorList>
    </citation>
    <scope>NUCLEOTIDE SEQUENCE [LARGE SCALE GENOMIC DNA]</scope>
    <source>
        <strain evidence="10">CG23_combo_of_CG06-09_8_20_14_all_41_10</strain>
    </source>
</reference>
<comment type="catalytic activity">
    <reaction evidence="8">
        <text>(6S)-5-methyl-5,6,7,8-tetrahydrofolate + NAD(+) = (6R)-5,10-methylene-5,6,7,8-tetrahydrofolate + NADH + H(+)</text>
        <dbReference type="Rhea" id="RHEA:19821"/>
        <dbReference type="ChEBI" id="CHEBI:15378"/>
        <dbReference type="ChEBI" id="CHEBI:15636"/>
        <dbReference type="ChEBI" id="CHEBI:18608"/>
        <dbReference type="ChEBI" id="CHEBI:57540"/>
        <dbReference type="ChEBI" id="CHEBI:57945"/>
        <dbReference type="EC" id="1.5.1.54"/>
    </reaction>
    <physiologicalReaction direction="right-to-left" evidence="8">
        <dbReference type="Rhea" id="RHEA:19823"/>
    </physiologicalReaction>
</comment>
<proteinExistence type="inferred from homology"/>
<evidence type="ECO:0000256" key="1">
    <source>
        <dbReference type="ARBA" id="ARBA00001974"/>
    </source>
</evidence>